<keyword evidence="2" id="KW-0732">Signal</keyword>
<dbReference type="RefSeq" id="XP_025359957.1">
    <property type="nucleotide sequence ID" value="XM_025506925.1"/>
</dbReference>
<keyword evidence="1" id="KW-1133">Transmembrane helix</keyword>
<gene>
    <name evidence="3" type="ORF">BDZ90DRAFT_234188</name>
</gene>
<proteinExistence type="predicted"/>
<dbReference type="Proteomes" id="UP000245884">
    <property type="component" value="Unassembled WGS sequence"/>
</dbReference>
<evidence type="ECO:0000313" key="4">
    <source>
        <dbReference type="Proteomes" id="UP000245884"/>
    </source>
</evidence>
<sequence length="153" mass="16454">MPLRRHHHRALCQKEGTLRLRVLPSLVALLSLALLASKAAHAQTLDSRNLAKQKPFTMPSTGLQMAAETQSVEEQIKSAILPSDAATNRTDVLTTAKEEPSQTSASSVSPLNASMTSSNTITMTLGEALEFGLVFDAVLFTVLFVVTAPLFVH</sequence>
<keyword evidence="4" id="KW-1185">Reference proteome</keyword>
<evidence type="ECO:0000313" key="3">
    <source>
        <dbReference type="EMBL" id="PWN25345.1"/>
    </source>
</evidence>
<evidence type="ECO:0000256" key="1">
    <source>
        <dbReference type="SAM" id="Phobius"/>
    </source>
</evidence>
<keyword evidence="1" id="KW-0812">Transmembrane</keyword>
<name>A0A316UQD1_9BASI</name>
<evidence type="ECO:0000256" key="2">
    <source>
        <dbReference type="SAM" id="SignalP"/>
    </source>
</evidence>
<feature type="transmembrane region" description="Helical" evidence="1">
    <location>
        <begin position="131"/>
        <end position="152"/>
    </location>
</feature>
<organism evidence="3 4">
    <name type="scientific">Jaminaea rosea</name>
    <dbReference type="NCBI Taxonomy" id="1569628"/>
    <lineage>
        <taxon>Eukaryota</taxon>
        <taxon>Fungi</taxon>
        <taxon>Dikarya</taxon>
        <taxon>Basidiomycota</taxon>
        <taxon>Ustilaginomycotina</taxon>
        <taxon>Exobasidiomycetes</taxon>
        <taxon>Microstromatales</taxon>
        <taxon>Microstromatales incertae sedis</taxon>
        <taxon>Jaminaea</taxon>
    </lineage>
</organism>
<dbReference type="AlphaFoldDB" id="A0A316UQD1"/>
<feature type="signal peptide" evidence="2">
    <location>
        <begin position="1"/>
        <end position="42"/>
    </location>
</feature>
<keyword evidence="1" id="KW-0472">Membrane</keyword>
<feature type="chain" id="PRO_5016359613" evidence="2">
    <location>
        <begin position="43"/>
        <end position="153"/>
    </location>
</feature>
<reference evidence="3 4" key="1">
    <citation type="journal article" date="2018" name="Mol. Biol. Evol.">
        <title>Broad Genomic Sampling Reveals a Smut Pathogenic Ancestry of the Fungal Clade Ustilaginomycotina.</title>
        <authorList>
            <person name="Kijpornyongpan T."/>
            <person name="Mondo S.J."/>
            <person name="Barry K."/>
            <person name="Sandor L."/>
            <person name="Lee J."/>
            <person name="Lipzen A."/>
            <person name="Pangilinan J."/>
            <person name="LaButti K."/>
            <person name="Hainaut M."/>
            <person name="Henrissat B."/>
            <person name="Grigoriev I.V."/>
            <person name="Spatafora J.W."/>
            <person name="Aime M.C."/>
        </authorList>
    </citation>
    <scope>NUCLEOTIDE SEQUENCE [LARGE SCALE GENOMIC DNA]</scope>
    <source>
        <strain evidence="3 4">MCA 5214</strain>
    </source>
</reference>
<protein>
    <submittedName>
        <fullName evidence="3">Uncharacterized protein</fullName>
    </submittedName>
</protein>
<dbReference type="EMBL" id="KZ819676">
    <property type="protein sequence ID" value="PWN25345.1"/>
    <property type="molecule type" value="Genomic_DNA"/>
</dbReference>
<dbReference type="GeneID" id="37028748"/>
<accession>A0A316UQD1</accession>